<protein>
    <submittedName>
        <fullName evidence="2">Uncharacterized protein</fullName>
    </submittedName>
</protein>
<accession>A0ABW8TPX3</accession>
<feature type="region of interest" description="Disordered" evidence="1">
    <location>
        <begin position="1"/>
        <end position="20"/>
    </location>
</feature>
<evidence type="ECO:0000256" key="1">
    <source>
        <dbReference type="SAM" id="MobiDB-lite"/>
    </source>
</evidence>
<evidence type="ECO:0000313" key="3">
    <source>
        <dbReference type="Proteomes" id="UP001623661"/>
    </source>
</evidence>
<name>A0ABW8TPX3_9CLOT</name>
<sequence>MTNKDKFMNNARKRLSDKAYKARKATQEAIQTRIEGYERCAKGR</sequence>
<dbReference type="Proteomes" id="UP001623661">
    <property type="component" value="Unassembled WGS sequence"/>
</dbReference>
<keyword evidence="3" id="KW-1185">Reference proteome</keyword>
<dbReference type="EMBL" id="JBJHZY010000001">
    <property type="protein sequence ID" value="MFL0267241.1"/>
    <property type="molecule type" value="Genomic_DNA"/>
</dbReference>
<dbReference type="RefSeq" id="WP_406763849.1">
    <property type="nucleotide sequence ID" value="NZ_JBJHZY010000001.1"/>
</dbReference>
<comment type="caution">
    <text evidence="2">The sequence shown here is derived from an EMBL/GenBank/DDBJ whole genome shotgun (WGS) entry which is preliminary data.</text>
</comment>
<proteinExistence type="predicted"/>
<reference evidence="2 3" key="1">
    <citation type="submission" date="2024-11" db="EMBL/GenBank/DDBJ databases">
        <authorList>
            <person name="Heng Y.C."/>
            <person name="Lim A.C.H."/>
            <person name="Lee J.K.Y."/>
            <person name="Kittelmann S."/>
        </authorList>
    </citation>
    <scope>NUCLEOTIDE SEQUENCE [LARGE SCALE GENOMIC DNA]</scope>
    <source>
        <strain evidence="2 3">WILCCON 0202</strain>
    </source>
</reference>
<gene>
    <name evidence="2" type="ORF">ACJDUH_03915</name>
</gene>
<evidence type="ECO:0000313" key="2">
    <source>
        <dbReference type="EMBL" id="MFL0267241.1"/>
    </source>
</evidence>
<organism evidence="2 3">
    <name type="scientific">Candidatus Clostridium radicumherbarum</name>
    <dbReference type="NCBI Taxonomy" id="3381662"/>
    <lineage>
        <taxon>Bacteria</taxon>
        <taxon>Bacillati</taxon>
        <taxon>Bacillota</taxon>
        <taxon>Clostridia</taxon>
        <taxon>Eubacteriales</taxon>
        <taxon>Clostridiaceae</taxon>
        <taxon>Clostridium</taxon>
    </lineage>
</organism>